<organism evidence="1 2">
    <name type="scientific">Neptuniibacter caesariensis</name>
    <dbReference type="NCBI Taxonomy" id="207954"/>
    <lineage>
        <taxon>Bacteria</taxon>
        <taxon>Pseudomonadati</taxon>
        <taxon>Pseudomonadota</taxon>
        <taxon>Gammaproteobacteria</taxon>
        <taxon>Oceanospirillales</taxon>
        <taxon>Oceanospirillaceae</taxon>
        <taxon>Neptuniibacter</taxon>
    </lineage>
</organism>
<protein>
    <submittedName>
        <fullName evidence="1">Uncharacterized protein</fullName>
    </submittedName>
</protein>
<dbReference type="AlphaFoldDB" id="A0A7U8GRQ9"/>
<dbReference type="OrthoDB" id="6089021at2"/>
<dbReference type="Proteomes" id="UP000002171">
    <property type="component" value="Unassembled WGS sequence"/>
</dbReference>
<proteinExistence type="predicted"/>
<dbReference type="EMBL" id="AAOW01000017">
    <property type="protein sequence ID" value="EAR60457.1"/>
    <property type="molecule type" value="Genomic_DNA"/>
</dbReference>
<gene>
    <name evidence="1" type="ORF">MED92_09011</name>
</gene>
<name>A0A7U8GRQ9_NEPCE</name>
<comment type="caution">
    <text evidence="1">The sequence shown here is derived from an EMBL/GenBank/DDBJ whole genome shotgun (WGS) entry which is preliminary data.</text>
</comment>
<accession>A0A7U8GRQ9</accession>
<sequence>MLLVKDFNESGFIYYWVDENQDQVSPYIPTFKLAEEWRTRYLFDQYEGNERRLSLIDRRKDESTRKEFDRSLDIVRTNPQGRREADEPVKVDIDLSVEKLKIYYS</sequence>
<dbReference type="RefSeq" id="WP_007019470.1">
    <property type="nucleotide sequence ID" value="NZ_CH724125.1"/>
</dbReference>
<reference evidence="1 2" key="1">
    <citation type="submission" date="2006-02" db="EMBL/GenBank/DDBJ databases">
        <authorList>
            <person name="Pinhassi J."/>
            <person name="Pedros-Alio C."/>
            <person name="Ferriera S."/>
            <person name="Johnson J."/>
            <person name="Kravitz S."/>
            <person name="Halpern A."/>
            <person name="Remington K."/>
            <person name="Beeson K."/>
            <person name="Tran B."/>
            <person name="Rogers Y.-H."/>
            <person name="Friedman R."/>
            <person name="Venter J.C."/>
        </authorList>
    </citation>
    <scope>NUCLEOTIDE SEQUENCE [LARGE SCALE GENOMIC DNA]</scope>
    <source>
        <strain evidence="1 2">MED92</strain>
    </source>
</reference>
<evidence type="ECO:0000313" key="2">
    <source>
        <dbReference type="Proteomes" id="UP000002171"/>
    </source>
</evidence>
<keyword evidence="2" id="KW-1185">Reference proteome</keyword>
<evidence type="ECO:0000313" key="1">
    <source>
        <dbReference type="EMBL" id="EAR60457.1"/>
    </source>
</evidence>